<dbReference type="EMBL" id="QXGE01002757">
    <property type="protein sequence ID" value="KAE9279392.1"/>
    <property type="molecule type" value="Genomic_DNA"/>
</dbReference>
<name>A0A6A4BVE6_9STRA</name>
<comment type="caution">
    <text evidence="1">The sequence shown here is derived from an EMBL/GenBank/DDBJ whole genome shotgun (WGS) entry which is preliminary data.</text>
</comment>
<evidence type="ECO:0000313" key="2">
    <source>
        <dbReference type="Proteomes" id="UP000437068"/>
    </source>
</evidence>
<organism evidence="1 2">
    <name type="scientific">Phytophthora fragariae</name>
    <dbReference type="NCBI Taxonomy" id="53985"/>
    <lineage>
        <taxon>Eukaryota</taxon>
        <taxon>Sar</taxon>
        <taxon>Stramenopiles</taxon>
        <taxon>Oomycota</taxon>
        <taxon>Peronosporomycetes</taxon>
        <taxon>Peronosporales</taxon>
        <taxon>Peronosporaceae</taxon>
        <taxon>Phytophthora</taxon>
    </lineage>
</organism>
<evidence type="ECO:0000313" key="1">
    <source>
        <dbReference type="EMBL" id="KAE9279392.1"/>
    </source>
</evidence>
<reference evidence="1 2" key="1">
    <citation type="submission" date="2018-08" db="EMBL/GenBank/DDBJ databases">
        <title>Genomic investigation of the strawberry pathogen Phytophthora fragariae indicates pathogenicity is determined by transcriptional variation in three key races.</title>
        <authorList>
            <person name="Adams T.M."/>
            <person name="Armitage A.D."/>
            <person name="Sobczyk M.K."/>
            <person name="Bates H.J."/>
            <person name="Dunwell J.M."/>
            <person name="Nellist C.F."/>
            <person name="Harrison R.J."/>
        </authorList>
    </citation>
    <scope>NUCLEOTIDE SEQUENCE [LARGE SCALE GENOMIC DNA]</scope>
    <source>
        <strain evidence="1 2">A4</strain>
    </source>
</reference>
<dbReference type="AlphaFoldDB" id="A0A6A4BVE6"/>
<sequence length="155" mass="16531">MCVAPPARRECALYLCGLSPNCCAAWRRLLVTRAADTQEGTPRLSVNTAAGIETGRFPLARSSTNAPNTGHSVGCPERASTRVVGAPLWFVLEPRSRIHTADAVLGSVVGTPAALVAVIFSALSANHRNLVVVVAMISDRRNTKKKARHRTPHNA</sequence>
<protein>
    <submittedName>
        <fullName evidence="1">Uncharacterized protein</fullName>
    </submittedName>
</protein>
<dbReference type="Proteomes" id="UP000437068">
    <property type="component" value="Unassembled WGS sequence"/>
</dbReference>
<proteinExistence type="predicted"/>
<accession>A0A6A4BVE6</accession>
<gene>
    <name evidence="1" type="ORF">PF001_g24738</name>
</gene>